<gene>
    <name evidence="8" type="ORF">QN277_018144</name>
</gene>
<reference evidence="8" key="1">
    <citation type="submission" date="2023-10" db="EMBL/GenBank/DDBJ databases">
        <title>Chromosome-level genome of the transformable northern wattle, Acacia crassicarpa.</title>
        <authorList>
            <person name="Massaro I."/>
            <person name="Sinha N.R."/>
            <person name="Poethig S."/>
            <person name="Leichty A.R."/>
        </authorList>
    </citation>
    <scope>NUCLEOTIDE SEQUENCE</scope>
    <source>
        <strain evidence="8">Acra3RX</strain>
        <tissue evidence="8">Leaf</tissue>
    </source>
</reference>
<feature type="compositionally biased region" description="Basic and acidic residues" evidence="6">
    <location>
        <begin position="51"/>
        <end position="65"/>
    </location>
</feature>
<dbReference type="GO" id="GO:0030295">
    <property type="term" value="F:protein kinase activator activity"/>
    <property type="evidence" value="ECO:0007669"/>
    <property type="project" value="TreeGrafter"/>
</dbReference>
<feature type="compositionally biased region" description="Polar residues" evidence="6">
    <location>
        <begin position="14"/>
        <end position="30"/>
    </location>
</feature>
<evidence type="ECO:0000256" key="1">
    <source>
        <dbReference type="ARBA" id="ARBA00004245"/>
    </source>
</evidence>
<dbReference type="GO" id="GO:0008017">
    <property type="term" value="F:microtubule binding"/>
    <property type="evidence" value="ECO:0007669"/>
    <property type="project" value="TreeGrafter"/>
</dbReference>
<keyword evidence="5" id="KW-0206">Cytoskeleton</keyword>
<evidence type="ECO:0000256" key="3">
    <source>
        <dbReference type="ARBA" id="ARBA00022490"/>
    </source>
</evidence>
<keyword evidence="3" id="KW-0963">Cytoplasm</keyword>
<protein>
    <recommendedName>
        <fullName evidence="7">TPX2 C-terminal domain-containing protein</fullName>
    </recommendedName>
</protein>
<evidence type="ECO:0000313" key="9">
    <source>
        <dbReference type="Proteomes" id="UP001293593"/>
    </source>
</evidence>
<evidence type="ECO:0000256" key="2">
    <source>
        <dbReference type="ARBA" id="ARBA00005885"/>
    </source>
</evidence>
<feature type="domain" description="TPX2 C-terminal" evidence="7">
    <location>
        <begin position="61"/>
        <end position="136"/>
    </location>
</feature>
<comment type="caution">
    <text evidence="8">The sequence shown here is derived from an EMBL/GenBank/DDBJ whole genome shotgun (WGS) entry which is preliminary data.</text>
</comment>
<dbReference type="InterPro" id="IPR009675">
    <property type="entry name" value="TPX2_fam"/>
</dbReference>
<feature type="compositionally biased region" description="Basic and acidic residues" evidence="6">
    <location>
        <begin position="31"/>
        <end position="44"/>
    </location>
</feature>
<dbReference type="PANTHER" id="PTHR14326:SF39">
    <property type="entry name" value="TPX2 (TARGETING PROTEIN FOR XKLP2) PROTEIN FAMILY"/>
    <property type="match status" value="1"/>
</dbReference>
<keyword evidence="9" id="KW-1185">Reference proteome</keyword>
<dbReference type="AlphaFoldDB" id="A0AAE1JQH4"/>
<organism evidence="8 9">
    <name type="scientific">Acacia crassicarpa</name>
    <name type="common">northern wattle</name>
    <dbReference type="NCBI Taxonomy" id="499986"/>
    <lineage>
        <taxon>Eukaryota</taxon>
        <taxon>Viridiplantae</taxon>
        <taxon>Streptophyta</taxon>
        <taxon>Embryophyta</taxon>
        <taxon>Tracheophyta</taxon>
        <taxon>Spermatophyta</taxon>
        <taxon>Magnoliopsida</taxon>
        <taxon>eudicotyledons</taxon>
        <taxon>Gunneridae</taxon>
        <taxon>Pentapetalae</taxon>
        <taxon>rosids</taxon>
        <taxon>fabids</taxon>
        <taxon>Fabales</taxon>
        <taxon>Fabaceae</taxon>
        <taxon>Caesalpinioideae</taxon>
        <taxon>mimosoid clade</taxon>
        <taxon>Acacieae</taxon>
        <taxon>Acacia</taxon>
    </lineage>
</organism>
<evidence type="ECO:0000259" key="7">
    <source>
        <dbReference type="Pfam" id="PF06886"/>
    </source>
</evidence>
<dbReference type="GO" id="GO:0005819">
    <property type="term" value="C:spindle"/>
    <property type="evidence" value="ECO:0007669"/>
    <property type="project" value="InterPro"/>
</dbReference>
<dbReference type="GO" id="GO:0060236">
    <property type="term" value="P:regulation of mitotic spindle organization"/>
    <property type="evidence" value="ECO:0007669"/>
    <property type="project" value="InterPro"/>
</dbReference>
<sequence length="171" mass="20411">MEKANTKSALKFVKNTSRSAAEWSNTNSRGMTKELKEKLHDKNKQASRKSPPKDNTKPQEFKLHTQERAVKRAMFNYAVTTKFYLMEIQKKREEKLLKMIEEEQVRLMRKEMVPRAQLMPYFDRPFLPQRSSRPLTIPREPSFISKRWSCEPGYEFYNLFHHPALMMKPVK</sequence>
<dbReference type="EMBL" id="JAWXYG010000004">
    <property type="protein sequence ID" value="KAK4274995.1"/>
    <property type="molecule type" value="Genomic_DNA"/>
</dbReference>
<dbReference type="GO" id="GO:0005880">
    <property type="term" value="C:nuclear microtubule"/>
    <property type="evidence" value="ECO:0007669"/>
    <property type="project" value="TreeGrafter"/>
</dbReference>
<dbReference type="GO" id="GO:0090307">
    <property type="term" value="P:mitotic spindle assembly"/>
    <property type="evidence" value="ECO:0007669"/>
    <property type="project" value="TreeGrafter"/>
</dbReference>
<evidence type="ECO:0000256" key="6">
    <source>
        <dbReference type="SAM" id="MobiDB-lite"/>
    </source>
</evidence>
<dbReference type="Proteomes" id="UP001293593">
    <property type="component" value="Unassembled WGS sequence"/>
</dbReference>
<evidence type="ECO:0000256" key="4">
    <source>
        <dbReference type="ARBA" id="ARBA00022701"/>
    </source>
</evidence>
<comment type="similarity">
    <text evidence="2">Belongs to the TPX2 family.</text>
</comment>
<evidence type="ECO:0000313" key="8">
    <source>
        <dbReference type="EMBL" id="KAK4274995.1"/>
    </source>
</evidence>
<proteinExistence type="inferred from homology"/>
<dbReference type="PANTHER" id="PTHR14326">
    <property type="entry name" value="TARGETING PROTEIN FOR XKLP2"/>
    <property type="match status" value="1"/>
</dbReference>
<comment type="subcellular location">
    <subcellularLocation>
        <location evidence="1">Cytoplasm</location>
        <location evidence="1">Cytoskeleton</location>
    </subcellularLocation>
</comment>
<keyword evidence="4" id="KW-0493">Microtubule</keyword>
<accession>A0AAE1JQH4</accession>
<evidence type="ECO:0000256" key="5">
    <source>
        <dbReference type="ARBA" id="ARBA00023212"/>
    </source>
</evidence>
<feature type="region of interest" description="Disordered" evidence="6">
    <location>
        <begin position="1"/>
        <end position="65"/>
    </location>
</feature>
<name>A0AAE1JQH4_9FABA</name>
<dbReference type="InterPro" id="IPR027329">
    <property type="entry name" value="TPX2_C"/>
</dbReference>
<dbReference type="Pfam" id="PF06886">
    <property type="entry name" value="TPX2"/>
    <property type="match status" value="1"/>
</dbReference>